<evidence type="ECO:0000256" key="1">
    <source>
        <dbReference type="SAM" id="MobiDB-lite"/>
    </source>
</evidence>
<feature type="region of interest" description="Disordered" evidence="1">
    <location>
        <begin position="23"/>
        <end position="54"/>
    </location>
</feature>
<keyword evidence="3" id="KW-1185">Reference proteome</keyword>
<gene>
    <name evidence="2" type="ORF">GCM10010276_77160</name>
</gene>
<evidence type="ECO:0000313" key="3">
    <source>
        <dbReference type="Proteomes" id="UP001501777"/>
    </source>
</evidence>
<sequence>MVASVARVRQLVVVMRSVKQTYRSDQEPAVHMADSRGQASAADGPPGPGAAGLLGRNKVAACLMP</sequence>
<evidence type="ECO:0000313" key="2">
    <source>
        <dbReference type="EMBL" id="GAA2516653.1"/>
    </source>
</evidence>
<organism evidence="2 3">
    <name type="scientific">Streptomyces longisporus</name>
    <dbReference type="NCBI Taxonomy" id="1948"/>
    <lineage>
        <taxon>Bacteria</taxon>
        <taxon>Bacillati</taxon>
        <taxon>Actinomycetota</taxon>
        <taxon>Actinomycetes</taxon>
        <taxon>Kitasatosporales</taxon>
        <taxon>Streptomycetaceae</taxon>
        <taxon>Streptomyces</taxon>
    </lineage>
</organism>
<dbReference type="EMBL" id="BAAASG010000024">
    <property type="protein sequence ID" value="GAA2516653.1"/>
    <property type="molecule type" value="Genomic_DNA"/>
</dbReference>
<accession>A0ABN3N8K3</accession>
<protein>
    <submittedName>
        <fullName evidence="2">Uncharacterized protein</fullName>
    </submittedName>
</protein>
<comment type="caution">
    <text evidence="2">The sequence shown here is derived from an EMBL/GenBank/DDBJ whole genome shotgun (WGS) entry which is preliminary data.</text>
</comment>
<proteinExistence type="predicted"/>
<name>A0ABN3N8K3_STRLO</name>
<dbReference type="Proteomes" id="UP001501777">
    <property type="component" value="Unassembled WGS sequence"/>
</dbReference>
<reference evidence="2 3" key="1">
    <citation type="journal article" date="2019" name="Int. J. Syst. Evol. Microbiol.">
        <title>The Global Catalogue of Microorganisms (GCM) 10K type strain sequencing project: providing services to taxonomists for standard genome sequencing and annotation.</title>
        <authorList>
            <consortium name="The Broad Institute Genomics Platform"/>
            <consortium name="The Broad Institute Genome Sequencing Center for Infectious Disease"/>
            <person name="Wu L."/>
            <person name="Ma J."/>
        </authorList>
    </citation>
    <scope>NUCLEOTIDE SEQUENCE [LARGE SCALE GENOMIC DNA]</scope>
    <source>
        <strain evidence="2 3">JCM 4395</strain>
    </source>
</reference>